<dbReference type="OrthoDB" id="1113830at2"/>
<dbReference type="Pfam" id="PF13444">
    <property type="entry name" value="Acetyltransf_5"/>
    <property type="match status" value="1"/>
</dbReference>
<dbReference type="PANTHER" id="PTHR37323:SF1">
    <property type="entry name" value="L-ORNITHINE N(ALPHA)-ACYLTRANSFERASE"/>
    <property type="match status" value="1"/>
</dbReference>
<protein>
    <submittedName>
        <fullName evidence="6">GNAT family N-acetyltransferase</fullName>
    </submittedName>
</protein>
<dbReference type="GO" id="GO:0016746">
    <property type="term" value="F:acyltransferase activity"/>
    <property type="evidence" value="ECO:0007669"/>
    <property type="project" value="UniProtKB-KW"/>
</dbReference>
<dbReference type="InterPro" id="IPR016181">
    <property type="entry name" value="Acyl_CoA_acyltransferase"/>
</dbReference>
<evidence type="ECO:0000313" key="6">
    <source>
        <dbReference type="EMBL" id="RFC54992.1"/>
    </source>
</evidence>
<reference evidence="6 7" key="1">
    <citation type="submission" date="2018-08" db="EMBL/GenBank/DDBJ databases">
        <title>The draft genome squence of Brumimicrobium sp. N62.</title>
        <authorList>
            <person name="Du Z.-J."/>
            <person name="Luo H.-R."/>
        </authorList>
    </citation>
    <scope>NUCLEOTIDE SEQUENCE [LARGE SCALE GENOMIC DNA]</scope>
    <source>
        <strain evidence="6 7">N62</strain>
    </source>
</reference>
<keyword evidence="4" id="KW-0443">Lipid metabolism</keyword>
<evidence type="ECO:0000256" key="3">
    <source>
        <dbReference type="ARBA" id="ARBA00022679"/>
    </source>
</evidence>
<comment type="pathway">
    <text evidence="1">Lipid metabolism.</text>
</comment>
<evidence type="ECO:0000256" key="5">
    <source>
        <dbReference type="ARBA" id="ARBA00023315"/>
    </source>
</evidence>
<keyword evidence="5" id="KW-0012">Acyltransferase</keyword>
<name>A0A3E1EZJ4_9FLAO</name>
<comment type="caution">
    <text evidence="6">The sequence shown here is derived from an EMBL/GenBank/DDBJ whole genome shotgun (WGS) entry which is preliminary data.</text>
</comment>
<dbReference type="Proteomes" id="UP000257127">
    <property type="component" value="Unassembled WGS sequence"/>
</dbReference>
<organism evidence="6 7">
    <name type="scientific">Brumimicrobium aurantiacum</name>
    <dbReference type="NCBI Taxonomy" id="1737063"/>
    <lineage>
        <taxon>Bacteria</taxon>
        <taxon>Pseudomonadati</taxon>
        <taxon>Bacteroidota</taxon>
        <taxon>Flavobacteriia</taxon>
        <taxon>Flavobacteriales</taxon>
        <taxon>Crocinitomicaceae</taxon>
        <taxon>Brumimicrobium</taxon>
    </lineage>
</organism>
<accession>A0A3E1EZJ4</accession>
<evidence type="ECO:0000256" key="1">
    <source>
        <dbReference type="ARBA" id="ARBA00005189"/>
    </source>
</evidence>
<evidence type="ECO:0000256" key="2">
    <source>
        <dbReference type="ARBA" id="ARBA00022516"/>
    </source>
</evidence>
<dbReference type="GO" id="GO:0006629">
    <property type="term" value="P:lipid metabolic process"/>
    <property type="evidence" value="ECO:0007669"/>
    <property type="project" value="UniProtKB-KW"/>
</dbReference>
<evidence type="ECO:0000256" key="4">
    <source>
        <dbReference type="ARBA" id="ARBA00023098"/>
    </source>
</evidence>
<proteinExistence type="predicted"/>
<gene>
    <name evidence="6" type="ORF">DXU93_03995</name>
</gene>
<evidence type="ECO:0000313" key="7">
    <source>
        <dbReference type="Proteomes" id="UP000257127"/>
    </source>
</evidence>
<dbReference type="AlphaFoldDB" id="A0A3E1EZJ4"/>
<keyword evidence="7" id="KW-1185">Reference proteome</keyword>
<dbReference type="PANTHER" id="PTHR37323">
    <property type="entry name" value="GCN5-RELATED N-ACETYLTRANSFERASE"/>
    <property type="match status" value="1"/>
</dbReference>
<keyword evidence="3 6" id="KW-0808">Transferase</keyword>
<dbReference type="InterPro" id="IPR052351">
    <property type="entry name" value="Ornithine_N-alpha-AT"/>
</dbReference>
<keyword evidence="2" id="KW-0444">Lipid biosynthesis</keyword>
<dbReference type="RefSeq" id="WP_116879971.1">
    <property type="nucleotide sequence ID" value="NZ_QURB01000002.1"/>
</dbReference>
<dbReference type="EMBL" id="QURB01000002">
    <property type="protein sequence ID" value="RFC54992.1"/>
    <property type="molecule type" value="Genomic_DNA"/>
</dbReference>
<dbReference type="SUPFAM" id="SSF55729">
    <property type="entry name" value="Acyl-CoA N-acyltransferases (Nat)"/>
    <property type="match status" value="1"/>
</dbReference>
<sequence>MSDTVEKIIDPIDRQLLKNELTKERFGRNTRKGGNEIYIVNHHNSPNLMREIGRLRELSFRSSGGGTKKSIDIDQYDTCENCYEQLIVWSPEDEEIIGGLRFIDCAKILNDDEDQFIPMSTSHYFNFSKKFKQEFLPYAIELGRSWVQPNYQPSVNPRKGLFALDNLWDGLGVLTVIYPKLKYFFGKVTMYPDYHEESRDFLLYFLQKYFPDNDGLATSMYPLDQSYDEQKFRDKLDGLNFKEGFKVLTQFVRENGENVPPLMNIYMHLSPTMRSFGTAVNPDFGGVEETGIVVTIDDIYEDKKDRHIKPLLND</sequence>